<dbReference type="RefSeq" id="WP_227230153.1">
    <property type="nucleotide sequence ID" value="NZ_JAJCVJ010000002.1"/>
</dbReference>
<name>A0ABD5RCZ5_9EURY</name>
<dbReference type="InterPro" id="IPR017850">
    <property type="entry name" value="Alkaline_phosphatase_core_sf"/>
</dbReference>
<dbReference type="EMBL" id="JBHSKX010000002">
    <property type="protein sequence ID" value="MFC5367910.1"/>
    <property type="molecule type" value="Genomic_DNA"/>
</dbReference>
<sequence>MPFQPDAFLDDLRDFSGWKSRAFFAVYYTYVGLWLTLSSRVRLGTHVFDEDWDLLVVLDTCRVDALRAVADEYDFLGDVATVWSLGSTSDEWMVQTFDRDHADLIARTAYVTANPYTDAVFHREHYPPTYRQPPATWPAWDVVSAGDFGLLDEVWRYGTDDSVKVTTPRVTTDRAIRAGRSGDYDRLVAHYMQPHIPYLGRTSEAAATPDDRLRTDGALLTALDTQPFDALRQGTADRAAVWDRYLDNLRLVLDSVELLLENVDAERVVITADHGEGFGEYGVYEHPIGCPAPTVKRVPWVVTTATDTGDHDPARHRDPAADTATGVEDDVADRLADLGYV</sequence>
<feature type="region of interest" description="Disordered" evidence="1">
    <location>
        <begin position="306"/>
        <end position="327"/>
    </location>
</feature>
<evidence type="ECO:0008006" key="4">
    <source>
        <dbReference type="Google" id="ProtNLM"/>
    </source>
</evidence>
<keyword evidence="3" id="KW-1185">Reference proteome</keyword>
<evidence type="ECO:0000313" key="3">
    <source>
        <dbReference type="Proteomes" id="UP001596201"/>
    </source>
</evidence>
<protein>
    <recommendedName>
        <fullName evidence="4">Sulfatase</fullName>
    </recommendedName>
</protein>
<gene>
    <name evidence="2" type="ORF">ACFPJ5_13320</name>
</gene>
<evidence type="ECO:0000256" key="1">
    <source>
        <dbReference type="SAM" id="MobiDB-lite"/>
    </source>
</evidence>
<dbReference type="SUPFAM" id="SSF53649">
    <property type="entry name" value="Alkaline phosphatase-like"/>
    <property type="match status" value="1"/>
</dbReference>
<dbReference type="AlphaFoldDB" id="A0ABD5RCZ5"/>
<comment type="caution">
    <text evidence="2">The sequence shown here is derived from an EMBL/GenBank/DDBJ whole genome shotgun (WGS) entry which is preliminary data.</text>
</comment>
<dbReference type="Gene3D" id="3.40.720.10">
    <property type="entry name" value="Alkaline Phosphatase, subunit A"/>
    <property type="match status" value="1"/>
</dbReference>
<organism evidence="2 3">
    <name type="scientific">Salinirubrum litoreum</name>
    <dbReference type="NCBI Taxonomy" id="1126234"/>
    <lineage>
        <taxon>Archaea</taxon>
        <taxon>Methanobacteriati</taxon>
        <taxon>Methanobacteriota</taxon>
        <taxon>Stenosarchaea group</taxon>
        <taxon>Halobacteria</taxon>
        <taxon>Halobacteriales</taxon>
        <taxon>Haloferacaceae</taxon>
        <taxon>Salinirubrum</taxon>
    </lineage>
</organism>
<reference evidence="2 3" key="1">
    <citation type="journal article" date="2019" name="Int. J. Syst. Evol. Microbiol.">
        <title>The Global Catalogue of Microorganisms (GCM) 10K type strain sequencing project: providing services to taxonomists for standard genome sequencing and annotation.</title>
        <authorList>
            <consortium name="The Broad Institute Genomics Platform"/>
            <consortium name="The Broad Institute Genome Sequencing Center for Infectious Disease"/>
            <person name="Wu L."/>
            <person name="Ma J."/>
        </authorList>
    </citation>
    <scope>NUCLEOTIDE SEQUENCE [LARGE SCALE GENOMIC DNA]</scope>
    <source>
        <strain evidence="2 3">CGMCC 1.12237</strain>
    </source>
</reference>
<evidence type="ECO:0000313" key="2">
    <source>
        <dbReference type="EMBL" id="MFC5367910.1"/>
    </source>
</evidence>
<feature type="compositionally biased region" description="Basic and acidic residues" evidence="1">
    <location>
        <begin position="308"/>
        <end position="320"/>
    </location>
</feature>
<dbReference type="Proteomes" id="UP001596201">
    <property type="component" value="Unassembled WGS sequence"/>
</dbReference>
<accession>A0ABD5RCZ5</accession>
<proteinExistence type="predicted"/>